<dbReference type="VEuPathDB" id="VectorBase:AALFPA_043258"/>
<evidence type="ECO:0000256" key="9">
    <source>
        <dbReference type="ARBA" id="ARBA00023157"/>
    </source>
</evidence>
<evidence type="ECO:0000256" key="2">
    <source>
        <dbReference type="ARBA" id="ARBA00022525"/>
    </source>
</evidence>
<evidence type="ECO:0000256" key="13">
    <source>
        <dbReference type="RuleBase" id="RU363034"/>
    </source>
</evidence>
<reference evidence="16" key="1">
    <citation type="journal article" date="2014" name="PLoS Negl. Trop. Dis.">
        <title>Identification and characterization of seminal fluid proteins in the Asian tiger mosquito, Aedes albopictus.</title>
        <authorList>
            <person name="Boes K.E."/>
            <person name="Ribeiro J.M."/>
            <person name="Wong A."/>
            <person name="Harrington L.C."/>
            <person name="Wolfner M.F."/>
            <person name="Sirot L.K."/>
        </authorList>
    </citation>
    <scope>NUCLEOTIDE SEQUENCE</scope>
    <source>
        <tissue evidence="16">Reproductive organs</tissue>
    </source>
</reference>
<evidence type="ECO:0000259" key="15">
    <source>
        <dbReference type="PROSITE" id="PS50240"/>
    </source>
</evidence>
<feature type="domain" description="Peptidase S1" evidence="15">
    <location>
        <begin position="30"/>
        <end position="255"/>
    </location>
</feature>
<feature type="signal peptide" evidence="14">
    <location>
        <begin position="1"/>
        <end position="21"/>
    </location>
</feature>
<dbReference type="FunFam" id="2.40.10.10:FF:000077">
    <property type="entry name" value="Predicted protein"/>
    <property type="match status" value="1"/>
</dbReference>
<protein>
    <recommendedName>
        <fullName evidence="11">trypsin</fullName>
        <ecNumber evidence="11">3.4.21.4</ecNumber>
    </recommendedName>
</protein>
<evidence type="ECO:0000256" key="8">
    <source>
        <dbReference type="ARBA" id="ARBA00023145"/>
    </source>
</evidence>
<dbReference type="InterPro" id="IPR001254">
    <property type="entry name" value="Trypsin_dom"/>
</dbReference>
<keyword evidence="3 13" id="KW-0645">Protease</keyword>
<evidence type="ECO:0000256" key="14">
    <source>
        <dbReference type="SAM" id="SignalP"/>
    </source>
</evidence>
<evidence type="ECO:0000313" key="16">
    <source>
        <dbReference type="EMBL" id="JAC10061.1"/>
    </source>
</evidence>
<dbReference type="Pfam" id="PF00089">
    <property type="entry name" value="Trypsin"/>
    <property type="match status" value="1"/>
</dbReference>
<dbReference type="InterPro" id="IPR001314">
    <property type="entry name" value="Peptidase_S1A"/>
</dbReference>
<dbReference type="InterPro" id="IPR033116">
    <property type="entry name" value="TRYPSIN_SER"/>
</dbReference>
<evidence type="ECO:0000256" key="3">
    <source>
        <dbReference type="ARBA" id="ARBA00022670"/>
    </source>
</evidence>
<comment type="similarity">
    <text evidence="10">Belongs to the peptidase S1 family. CLIP subfamily.</text>
</comment>
<evidence type="ECO:0000256" key="7">
    <source>
        <dbReference type="ARBA" id="ARBA00022825"/>
    </source>
</evidence>
<dbReference type="PROSITE" id="PS50240">
    <property type="entry name" value="TRYPSIN_DOM"/>
    <property type="match status" value="1"/>
</dbReference>
<feature type="chain" id="PRO_5001519686" description="trypsin" evidence="14">
    <location>
        <begin position="22"/>
        <end position="256"/>
    </location>
</feature>
<evidence type="ECO:0000256" key="5">
    <source>
        <dbReference type="ARBA" id="ARBA00022757"/>
    </source>
</evidence>
<evidence type="ECO:0000256" key="6">
    <source>
        <dbReference type="ARBA" id="ARBA00022801"/>
    </source>
</evidence>
<dbReference type="PANTHER" id="PTHR24264">
    <property type="entry name" value="TRYPSIN-RELATED"/>
    <property type="match status" value="1"/>
</dbReference>
<dbReference type="GO" id="GO:0004252">
    <property type="term" value="F:serine-type endopeptidase activity"/>
    <property type="evidence" value="ECO:0007669"/>
    <property type="project" value="UniProtKB-EC"/>
</dbReference>
<dbReference type="VEuPathDB" id="VectorBase:AALC636_029049"/>
<dbReference type="GO" id="GO:0007586">
    <property type="term" value="P:digestion"/>
    <property type="evidence" value="ECO:0007669"/>
    <property type="project" value="UniProtKB-KW"/>
</dbReference>
<evidence type="ECO:0000256" key="12">
    <source>
        <dbReference type="ARBA" id="ARBA00060213"/>
    </source>
</evidence>
<dbReference type="PROSITE" id="PS00134">
    <property type="entry name" value="TRYPSIN_HIS"/>
    <property type="match status" value="1"/>
</dbReference>
<dbReference type="VEuPathDB" id="VectorBase:AALF005203"/>
<dbReference type="InterPro" id="IPR050127">
    <property type="entry name" value="Serine_Proteases_S1"/>
</dbReference>
<dbReference type="PROSITE" id="PS00135">
    <property type="entry name" value="TRYPSIN_SER"/>
    <property type="match status" value="1"/>
</dbReference>
<accession>A0A023ELF3</accession>
<evidence type="ECO:0000256" key="10">
    <source>
        <dbReference type="ARBA" id="ARBA00024195"/>
    </source>
</evidence>
<sequence length="256" mass="28035">MTTSASTLTLLIILLNRCKWATPTIDDARIVGGYVTRIENVPYTVSINERRIGHFCGGSLISLEWVLTAAHCLEGAVPENLYVRAGSNYKNKDGILQRVKTIISHTLYDKYITLDFDIGLVKLLEPLPAHNNYISTIRLAGPYEFEPPGSYCLVSGWGDTRQNVSEYQILKSAIVQTVNRITCQRVLFRQPITKNMLCAGAHGHDACQGDSGGPMVCFGSLAGVVSWGDSCGTIGAPGVYTSVRAIRFWIYTVTGI</sequence>
<dbReference type="GO" id="GO:0005615">
    <property type="term" value="C:extracellular space"/>
    <property type="evidence" value="ECO:0007669"/>
    <property type="project" value="TreeGrafter"/>
</dbReference>
<dbReference type="InterPro" id="IPR009003">
    <property type="entry name" value="Peptidase_S1_PA"/>
</dbReference>
<keyword evidence="8" id="KW-0865">Zymogen</keyword>
<dbReference type="EC" id="3.4.21.4" evidence="11"/>
<evidence type="ECO:0000256" key="1">
    <source>
        <dbReference type="ARBA" id="ARBA00004613"/>
    </source>
</evidence>
<dbReference type="EMBL" id="GAPW01003537">
    <property type="protein sequence ID" value="JAC10061.1"/>
    <property type="molecule type" value="mRNA"/>
</dbReference>
<dbReference type="PANTHER" id="PTHR24264:SF65">
    <property type="entry name" value="SRCR DOMAIN-CONTAINING PROTEIN"/>
    <property type="match status" value="1"/>
</dbReference>
<keyword evidence="5" id="KW-0222">Digestion</keyword>
<dbReference type="GO" id="GO:0006508">
    <property type="term" value="P:proteolysis"/>
    <property type="evidence" value="ECO:0007669"/>
    <property type="project" value="UniProtKB-KW"/>
</dbReference>
<dbReference type="AlphaFoldDB" id="A0A023ELF3"/>
<keyword evidence="4 14" id="KW-0732">Signal</keyword>
<dbReference type="Gene3D" id="2.40.10.10">
    <property type="entry name" value="Trypsin-like serine proteases"/>
    <property type="match status" value="1"/>
</dbReference>
<evidence type="ECO:0000256" key="4">
    <source>
        <dbReference type="ARBA" id="ARBA00022729"/>
    </source>
</evidence>
<dbReference type="InterPro" id="IPR018114">
    <property type="entry name" value="TRYPSIN_HIS"/>
</dbReference>
<keyword evidence="7 13" id="KW-0720">Serine protease</keyword>
<name>A0A023ELF3_AEDAL</name>
<dbReference type="SMART" id="SM00020">
    <property type="entry name" value="Tryp_SPc"/>
    <property type="match status" value="1"/>
</dbReference>
<comment type="function">
    <text evidence="12">Major function may be to aid in digestion of the blood meal.</text>
</comment>
<comment type="subcellular location">
    <subcellularLocation>
        <location evidence="1">Secreted</location>
    </subcellularLocation>
</comment>
<dbReference type="SUPFAM" id="SSF50494">
    <property type="entry name" value="Trypsin-like serine proteases"/>
    <property type="match status" value="1"/>
</dbReference>
<organism evidence="16">
    <name type="scientific">Aedes albopictus</name>
    <name type="common">Asian tiger mosquito</name>
    <name type="synonym">Stegomyia albopicta</name>
    <dbReference type="NCBI Taxonomy" id="7160"/>
    <lineage>
        <taxon>Eukaryota</taxon>
        <taxon>Metazoa</taxon>
        <taxon>Ecdysozoa</taxon>
        <taxon>Arthropoda</taxon>
        <taxon>Hexapoda</taxon>
        <taxon>Insecta</taxon>
        <taxon>Pterygota</taxon>
        <taxon>Neoptera</taxon>
        <taxon>Endopterygota</taxon>
        <taxon>Diptera</taxon>
        <taxon>Nematocera</taxon>
        <taxon>Culicoidea</taxon>
        <taxon>Culicidae</taxon>
        <taxon>Culicinae</taxon>
        <taxon>Aedini</taxon>
        <taxon>Aedes</taxon>
        <taxon>Stegomyia</taxon>
    </lineage>
</organism>
<evidence type="ECO:0000256" key="11">
    <source>
        <dbReference type="ARBA" id="ARBA00038868"/>
    </source>
</evidence>
<keyword evidence="6 13" id="KW-0378">Hydrolase</keyword>
<keyword evidence="9" id="KW-1015">Disulfide bond</keyword>
<dbReference type="CDD" id="cd00190">
    <property type="entry name" value="Tryp_SPc"/>
    <property type="match status" value="1"/>
</dbReference>
<keyword evidence="2" id="KW-0964">Secreted</keyword>
<dbReference type="PRINTS" id="PR00722">
    <property type="entry name" value="CHYMOTRYPSIN"/>
</dbReference>
<proteinExistence type="evidence at transcript level"/>
<dbReference type="InterPro" id="IPR043504">
    <property type="entry name" value="Peptidase_S1_PA_chymotrypsin"/>
</dbReference>